<name>A0ACD3A9U3_9AGAR</name>
<protein>
    <submittedName>
        <fullName evidence="1">Uncharacterized protein</fullName>
    </submittedName>
</protein>
<dbReference type="EMBL" id="ML208585">
    <property type="protein sequence ID" value="TFK62386.1"/>
    <property type="molecule type" value="Genomic_DNA"/>
</dbReference>
<gene>
    <name evidence="1" type="ORF">BDN72DRAFT_848752</name>
</gene>
<sequence>MELTQVCSRWRAVAFATPKIWQDLKCAIYLSADKNERQETQSFIQDWISRARNMPLSIVAIPLDLRPDVEANPSYFPRLNQPFMRNSVRMQPVSQDPGLPQWVYANNKFNLLKDIIIPNSPKIRDLHITLPSYYRHSFALLKQEVDFPLLEDFTLNIATSTRAPTRYLVRPLPVSPQYALLNNTPRLRKFKSSLNFSDFHITSHTQFQIDWSRITHFEAGPIPASIFLQTLCQTRCLQYCKASLEADSPMTLLAAMQTVGKPGSRSCNTHLPNLKVLSLTADTWNTLAPLILKDTIALSEFRLSVYGRPDRHPTTMRDFLCLPALSQLTHLVNNHVPGGWPETINQDAVDAIAGGHIVPHLHTLHFEGGLSGISGESIVNLLMAKGFVSPSDGSTIFPDPAGSKRVTTSHLGHAGSVGAPFQQVKIYGLTLDEDDDLYKIQEQVGSECLVLEMLEMDKWDLLNQIEWEEDE</sequence>
<evidence type="ECO:0000313" key="2">
    <source>
        <dbReference type="Proteomes" id="UP000308600"/>
    </source>
</evidence>
<dbReference type="Proteomes" id="UP000308600">
    <property type="component" value="Unassembled WGS sequence"/>
</dbReference>
<organism evidence="1 2">
    <name type="scientific">Pluteus cervinus</name>
    <dbReference type="NCBI Taxonomy" id="181527"/>
    <lineage>
        <taxon>Eukaryota</taxon>
        <taxon>Fungi</taxon>
        <taxon>Dikarya</taxon>
        <taxon>Basidiomycota</taxon>
        <taxon>Agaricomycotina</taxon>
        <taxon>Agaricomycetes</taxon>
        <taxon>Agaricomycetidae</taxon>
        <taxon>Agaricales</taxon>
        <taxon>Pluteineae</taxon>
        <taxon>Pluteaceae</taxon>
        <taxon>Pluteus</taxon>
    </lineage>
</organism>
<reference evidence="1 2" key="1">
    <citation type="journal article" date="2019" name="Nat. Ecol. Evol.">
        <title>Megaphylogeny resolves global patterns of mushroom evolution.</title>
        <authorList>
            <person name="Varga T."/>
            <person name="Krizsan K."/>
            <person name="Foldi C."/>
            <person name="Dima B."/>
            <person name="Sanchez-Garcia M."/>
            <person name="Sanchez-Ramirez S."/>
            <person name="Szollosi G.J."/>
            <person name="Szarkandi J.G."/>
            <person name="Papp V."/>
            <person name="Albert L."/>
            <person name="Andreopoulos W."/>
            <person name="Angelini C."/>
            <person name="Antonin V."/>
            <person name="Barry K.W."/>
            <person name="Bougher N.L."/>
            <person name="Buchanan P."/>
            <person name="Buyck B."/>
            <person name="Bense V."/>
            <person name="Catcheside P."/>
            <person name="Chovatia M."/>
            <person name="Cooper J."/>
            <person name="Damon W."/>
            <person name="Desjardin D."/>
            <person name="Finy P."/>
            <person name="Geml J."/>
            <person name="Haridas S."/>
            <person name="Hughes K."/>
            <person name="Justo A."/>
            <person name="Karasinski D."/>
            <person name="Kautmanova I."/>
            <person name="Kiss B."/>
            <person name="Kocsube S."/>
            <person name="Kotiranta H."/>
            <person name="LaButti K.M."/>
            <person name="Lechner B.E."/>
            <person name="Liimatainen K."/>
            <person name="Lipzen A."/>
            <person name="Lukacs Z."/>
            <person name="Mihaltcheva S."/>
            <person name="Morgado L.N."/>
            <person name="Niskanen T."/>
            <person name="Noordeloos M.E."/>
            <person name="Ohm R.A."/>
            <person name="Ortiz-Santana B."/>
            <person name="Ovrebo C."/>
            <person name="Racz N."/>
            <person name="Riley R."/>
            <person name="Savchenko A."/>
            <person name="Shiryaev A."/>
            <person name="Soop K."/>
            <person name="Spirin V."/>
            <person name="Szebenyi C."/>
            <person name="Tomsovsky M."/>
            <person name="Tulloss R.E."/>
            <person name="Uehling J."/>
            <person name="Grigoriev I.V."/>
            <person name="Vagvolgyi C."/>
            <person name="Papp T."/>
            <person name="Martin F.M."/>
            <person name="Miettinen O."/>
            <person name="Hibbett D.S."/>
            <person name="Nagy L.G."/>
        </authorList>
    </citation>
    <scope>NUCLEOTIDE SEQUENCE [LARGE SCALE GENOMIC DNA]</scope>
    <source>
        <strain evidence="1 2">NL-1719</strain>
    </source>
</reference>
<proteinExistence type="predicted"/>
<evidence type="ECO:0000313" key="1">
    <source>
        <dbReference type="EMBL" id="TFK62386.1"/>
    </source>
</evidence>
<keyword evidence="2" id="KW-1185">Reference proteome</keyword>
<accession>A0ACD3A9U3</accession>